<dbReference type="PROSITE" id="PS00092">
    <property type="entry name" value="N6_MTASE"/>
    <property type="match status" value="1"/>
</dbReference>
<keyword evidence="1" id="KW-0489">Methyltransferase</keyword>
<dbReference type="Proteomes" id="UP000177878">
    <property type="component" value="Unassembled WGS sequence"/>
</dbReference>
<dbReference type="SUPFAM" id="SSF53335">
    <property type="entry name" value="S-adenosyl-L-methionine-dependent methyltransferases"/>
    <property type="match status" value="1"/>
</dbReference>
<gene>
    <name evidence="5" type="ORF">A3I35_02970</name>
</gene>
<dbReference type="InterPro" id="IPR029063">
    <property type="entry name" value="SAM-dependent_MTases_sf"/>
</dbReference>
<dbReference type="STRING" id="1797988.A3I35_02970"/>
<dbReference type="InterPro" id="IPR007757">
    <property type="entry name" value="MT-A70-like"/>
</dbReference>
<organism evidence="5 6">
    <name type="scientific">Candidatus Falkowbacteria bacterium RIFCSPLOWO2_02_FULL_45_15</name>
    <dbReference type="NCBI Taxonomy" id="1797988"/>
    <lineage>
        <taxon>Bacteria</taxon>
        <taxon>Candidatus Falkowiibacteriota</taxon>
    </lineage>
</organism>
<evidence type="ECO:0000256" key="3">
    <source>
        <dbReference type="ARBA" id="ARBA00022691"/>
    </source>
</evidence>
<evidence type="ECO:0000313" key="6">
    <source>
        <dbReference type="Proteomes" id="UP000177878"/>
    </source>
</evidence>
<dbReference type="EMBL" id="MFFV01000034">
    <property type="protein sequence ID" value="OGF19352.1"/>
    <property type="molecule type" value="Genomic_DNA"/>
</dbReference>
<dbReference type="Gene3D" id="3.40.50.150">
    <property type="entry name" value="Vaccinia Virus protein VP39"/>
    <property type="match status" value="1"/>
</dbReference>
<keyword evidence="2" id="KW-0808">Transferase</keyword>
<sequence>MPAKKFDIIYADPPWDYNGKLQFDKSSKDVDNIDWSRKIFISSASFKYPTLKTNELMKLPVREIAKDDCLLFMWTTNPHLTQALELGQAWGFEYRTVAFIWDKMNHNPGQYTLSNCELCLVFKRGKIPRPRGARNVQQLTKAPRKKHSEKPIEVMQAIEKMFPSQERIELFARRKAKGWSVWGLDVFE</sequence>
<dbReference type="PANTHER" id="PTHR12829">
    <property type="entry name" value="N6-ADENOSINE-METHYLTRANSFERASE"/>
    <property type="match status" value="1"/>
</dbReference>
<comment type="caution">
    <text evidence="5">The sequence shown here is derived from an EMBL/GenBank/DDBJ whole genome shotgun (WGS) entry which is preliminary data.</text>
</comment>
<dbReference type="PANTHER" id="PTHR12829:SF7">
    <property type="entry name" value="N6-ADENOSINE-METHYLTRANSFERASE CATALYTIC SUBUNIT"/>
    <property type="match status" value="1"/>
</dbReference>
<name>A0A1F5RYG1_9BACT</name>
<accession>A0A1F5RYG1</accession>
<evidence type="ECO:0000313" key="5">
    <source>
        <dbReference type="EMBL" id="OGF19352.1"/>
    </source>
</evidence>
<proteinExistence type="inferred from homology"/>
<evidence type="ECO:0000256" key="4">
    <source>
        <dbReference type="PROSITE-ProRule" id="PRU00489"/>
    </source>
</evidence>
<evidence type="ECO:0000256" key="1">
    <source>
        <dbReference type="ARBA" id="ARBA00022603"/>
    </source>
</evidence>
<keyword evidence="3" id="KW-0949">S-adenosyl-L-methionine</keyword>
<protein>
    <submittedName>
        <fullName evidence="5">Transcriptional regulator</fullName>
    </submittedName>
</protein>
<dbReference type="GO" id="GO:0008168">
    <property type="term" value="F:methyltransferase activity"/>
    <property type="evidence" value="ECO:0007669"/>
    <property type="project" value="UniProtKB-KW"/>
</dbReference>
<dbReference type="PROSITE" id="PS51143">
    <property type="entry name" value="MT_A70"/>
    <property type="match status" value="1"/>
</dbReference>
<dbReference type="AlphaFoldDB" id="A0A1F5RYG1"/>
<dbReference type="GO" id="GO:0003676">
    <property type="term" value="F:nucleic acid binding"/>
    <property type="evidence" value="ECO:0007669"/>
    <property type="project" value="InterPro"/>
</dbReference>
<reference evidence="5 6" key="1">
    <citation type="journal article" date="2016" name="Nat. Commun.">
        <title>Thousands of microbial genomes shed light on interconnected biogeochemical processes in an aquifer system.</title>
        <authorList>
            <person name="Anantharaman K."/>
            <person name="Brown C.T."/>
            <person name="Hug L.A."/>
            <person name="Sharon I."/>
            <person name="Castelle C.J."/>
            <person name="Probst A.J."/>
            <person name="Thomas B.C."/>
            <person name="Singh A."/>
            <person name="Wilkins M.J."/>
            <person name="Karaoz U."/>
            <person name="Brodie E.L."/>
            <person name="Williams K.H."/>
            <person name="Hubbard S.S."/>
            <person name="Banfield J.F."/>
        </authorList>
    </citation>
    <scope>NUCLEOTIDE SEQUENCE [LARGE SCALE GENOMIC DNA]</scope>
</reference>
<comment type="similarity">
    <text evidence="4">Belongs to the MT-A70-like family.</text>
</comment>
<dbReference type="Pfam" id="PF05063">
    <property type="entry name" value="MT-A70"/>
    <property type="match status" value="1"/>
</dbReference>
<dbReference type="GO" id="GO:0032259">
    <property type="term" value="P:methylation"/>
    <property type="evidence" value="ECO:0007669"/>
    <property type="project" value="UniProtKB-KW"/>
</dbReference>
<dbReference type="InterPro" id="IPR002052">
    <property type="entry name" value="DNA_methylase_N6_adenine_CS"/>
</dbReference>
<evidence type="ECO:0000256" key="2">
    <source>
        <dbReference type="ARBA" id="ARBA00022679"/>
    </source>
</evidence>